<comment type="caution">
    <text evidence="1">The sequence shown here is derived from an EMBL/GenBank/DDBJ whole genome shotgun (WGS) entry which is preliminary data.</text>
</comment>
<gene>
    <name evidence="1" type="ORF">S06H3_18647</name>
</gene>
<proteinExistence type="predicted"/>
<feature type="non-terminal residue" evidence="1">
    <location>
        <position position="1"/>
    </location>
</feature>
<name>X1MNL5_9ZZZZ</name>
<sequence>DHLLFPILDLEFEIFDLPNTKPKIKIKKTKIIFCIANLIRLLLGKDTKSIVETVDIVE</sequence>
<organism evidence="1">
    <name type="scientific">marine sediment metagenome</name>
    <dbReference type="NCBI Taxonomy" id="412755"/>
    <lineage>
        <taxon>unclassified sequences</taxon>
        <taxon>metagenomes</taxon>
        <taxon>ecological metagenomes</taxon>
    </lineage>
</organism>
<dbReference type="EMBL" id="BARV01009457">
    <property type="protein sequence ID" value="GAI16280.1"/>
    <property type="molecule type" value="Genomic_DNA"/>
</dbReference>
<protein>
    <submittedName>
        <fullName evidence="1">Uncharacterized protein</fullName>
    </submittedName>
</protein>
<evidence type="ECO:0000313" key="1">
    <source>
        <dbReference type="EMBL" id="GAI16280.1"/>
    </source>
</evidence>
<accession>X1MNL5</accession>
<reference evidence="1" key="1">
    <citation type="journal article" date="2014" name="Front. Microbiol.">
        <title>High frequency of phylogenetically diverse reductive dehalogenase-homologous genes in deep subseafloor sedimentary metagenomes.</title>
        <authorList>
            <person name="Kawai M."/>
            <person name="Futagami T."/>
            <person name="Toyoda A."/>
            <person name="Takaki Y."/>
            <person name="Nishi S."/>
            <person name="Hori S."/>
            <person name="Arai W."/>
            <person name="Tsubouchi T."/>
            <person name="Morono Y."/>
            <person name="Uchiyama I."/>
            <person name="Ito T."/>
            <person name="Fujiyama A."/>
            <person name="Inagaki F."/>
            <person name="Takami H."/>
        </authorList>
    </citation>
    <scope>NUCLEOTIDE SEQUENCE</scope>
    <source>
        <strain evidence="1">Expedition CK06-06</strain>
    </source>
</reference>
<dbReference type="AlphaFoldDB" id="X1MNL5"/>